<dbReference type="HOGENOM" id="CLU_876805_0_0_6"/>
<name>A5VWW6_PSEP1</name>
<feature type="compositionally biased region" description="Low complexity" evidence="1">
    <location>
        <begin position="215"/>
        <end position="226"/>
    </location>
</feature>
<organism evidence="2">
    <name type="scientific">Pseudomonas putida (strain ATCC 700007 / DSM 6899 / JCM 31910 / BCRC 17059 / LMG 24140 / F1)</name>
    <dbReference type="NCBI Taxonomy" id="351746"/>
    <lineage>
        <taxon>Bacteria</taxon>
        <taxon>Pseudomonadati</taxon>
        <taxon>Pseudomonadota</taxon>
        <taxon>Gammaproteobacteria</taxon>
        <taxon>Pseudomonadales</taxon>
        <taxon>Pseudomonadaceae</taxon>
        <taxon>Pseudomonas</taxon>
    </lineage>
</organism>
<dbReference type="NCBIfam" id="TIGR03696">
    <property type="entry name" value="Rhs_assc_core"/>
    <property type="match status" value="1"/>
</dbReference>
<feature type="compositionally biased region" description="Low complexity" evidence="1">
    <location>
        <begin position="181"/>
        <end position="200"/>
    </location>
</feature>
<gene>
    <name evidence="2" type="ordered locus">Pput_0201</name>
</gene>
<proteinExistence type="predicted"/>
<dbReference type="KEGG" id="ppf:Pput_0201"/>
<evidence type="ECO:0000313" key="2">
    <source>
        <dbReference type="EMBL" id="ABQ76376.1"/>
    </source>
</evidence>
<accession>A5VWW6</accession>
<dbReference type="AlphaFoldDB" id="A5VWW6"/>
<dbReference type="InterPro" id="IPR022385">
    <property type="entry name" value="Rhs_assc_core"/>
</dbReference>
<feature type="region of interest" description="Disordered" evidence="1">
    <location>
        <begin position="151"/>
        <end position="226"/>
    </location>
</feature>
<dbReference type="eggNOG" id="COG3209">
    <property type="taxonomic scope" value="Bacteria"/>
</dbReference>
<dbReference type="EMBL" id="CP000712">
    <property type="protein sequence ID" value="ABQ76376.1"/>
    <property type="molecule type" value="Genomic_DNA"/>
</dbReference>
<evidence type="ECO:0008006" key="3">
    <source>
        <dbReference type="Google" id="ProtNLM"/>
    </source>
</evidence>
<protein>
    <recommendedName>
        <fullName evidence="3">RHS repeat-associated core domain-containing protein</fullName>
    </recommendedName>
</protein>
<reference evidence="2" key="1">
    <citation type="submission" date="2007-05" db="EMBL/GenBank/DDBJ databases">
        <title>Complete sequence of Pseudomonas putida F1.</title>
        <authorList>
            <consortium name="US DOE Joint Genome Institute"/>
            <person name="Copeland A."/>
            <person name="Lucas S."/>
            <person name="Lapidus A."/>
            <person name="Barry K."/>
            <person name="Detter J.C."/>
            <person name="Glavina del Rio T."/>
            <person name="Hammon N."/>
            <person name="Israni S."/>
            <person name="Dalin E."/>
            <person name="Tice H."/>
            <person name="Pitluck S."/>
            <person name="Chain P."/>
            <person name="Malfatti S."/>
            <person name="Shin M."/>
            <person name="Vergez L."/>
            <person name="Schmutz J."/>
            <person name="Larimer F."/>
            <person name="Land M."/>
            <person name="Hauser L."/>
            <person name="Kyrpides N."/>
            <person name="Lykidis A."/>
            <person name="Parales R."/>
            <person name="Richardson P."/>
        </authorList>
    </citation>
    <scope>NUCLEOTIDE SEQUENCE [LARGE SCALE GENOMIC DNA]</scope>
    <source>
        <strain evidence="2">F1</strain>
    </source>
</reference>
<sequence length="317" mass="34325">MGEDSTSVVKSFYCRDRLATQVRELSSYSLLDHRQGCLAQVNVGQGAGSVLFAVDAMRTVIAGSAELSFAKMCYQAYGLSSPQPSIVPGFNGESRDAVTGCYLLGAGYRLYSPVMMRFCSPDSWSPFGEGGLNAYAYVSCDPVNYSDPTGHGKHIKMKVSQPKERPGKLAVEPLRTPASKSPSLDRSNSSGSNLSGASSPLTPSPVSAGSSKRYSSQASSDTSASTDLDDIWKLDKSRATYKELTPAEQYVFDEFQNAIKNEGKSPRDAAEMAGASDYKRMKDKKVNRFQIRLSQGQRVSFEIEGKNVIIRQVGGHT</sequence>
<feature type="compositionally biased region" description="Polar residues" evidence="1">
    <location>
        <begin position="204"/>
        <end position="214"/>
    </location>
</feature>
<evidence type="ECO:0000256" key="1">
    <source>
        <dbReference type="SAM" id="MobiDB-lite"/>
    </source>
</evidence>
<dbReference type="Gene3D" id="2.180.10.10">
    <property type="entry name" value="RHS repeat-associated core"/>
    <property type="match status" value="1"/>
</dbReference>